<gene>
    <name evidence="2" type="ORF">HETSPECPRED_009856</name>
</gene>
<comment type="caution">
    <text evidence="2">The sequence shown here is derived from an EMBL/GenBank/DDBJ whole genome shotgun (WGS) entry which is preliminary data.</text>
</comment>
<dbReference type="OrthoDB" id="418131at2759"/>
<proteinExistence type="predicted"/>
<dbReference type="InterPro" id="IPR057965">
    <property type="entry name" value="STEEP1_dom"/>
</dbReference>
<sequence length="158" mass="17528">MMSATTASSRPPPSTSHNHQIHTYHCVCGTHLLTTPYALPQLPVRASPSLDQARILPLPTLDDSPDEAPPAGDQYLPSLIHRLRPARKAVVVQREDGWERRRVWSCGRCGVGVGYELEGVEDGTGMEKEGIGNMRLKIVYLLEEGLVETEKMMDRDPD</sequence>
<feature type="domain" description="STEEP1" evidence="1">
    <location>
        <begin position="16"/>
        <end position="154"/>
    </location>
</feature>
<evidence type="ECO:0000259" key="1">
    <source>
        <dbReference type="Pfam" id="PF25809"/>
    </source>
</evidence>
<dbReference type="AlphaFoldDB" id="A0A8H3G6T8"/>
<dbReference type="Pfam" id="PF25809">
    <property type="entry name" value="STEEP1"/>
    <property type="match status" value="1"/>
</dbReference>
<dbReference type="Proteomes" id="UP000664521">
    <property type="component" value="Unassembled WGS sequence"/>
</dbReference>
<dbReference type="EMBL" id="CAJPDS010000084">
    <property type="protein sequence ID" value="CAF9935642.1"/>
    <property type="molecule type" value="Genomic_DNA"/>
</dbReference>
<accession>A0A8H3G6T8</accession>
<organism evidence="2 3">
    <name type="scientific">Heterodermia speciosa</name>
    <dbReference type="NCBI Taxonomy" id="116794"/>
    <lineage>
        <taxon>Eukaryota</taxon>
        <taxon>Fungi</taxon>
        <taxon>Dikarya</taxon>
        <taxon>Ascomycota</taxon>
        <taxon>Pezizomycotina</taxon>
        <taxon>Lecanoromycetes</taxon>
        <taxon>OSLEUM clade</taxon>
        <taxon>Lecanoromycetidae</taxon>
        <taxon>Caliciales</taxon>
        <taxon>Physciaceae</taxon>
        <taxon>Heterodermia</taxon>
    </lineage>
</organism>
<protein>
    <recommendedName>
        <fullName evidence="1">STEEP1 domain-containing protein</fullName>
    </recommendedName>
</protein>
<reference evidence="2" key="1">
    <citation type="submission" date="2021-03" db="EMBL/GenBank/DDBJ databases">
        <authorList>
            <person name="Tagirdzhanova G."/>
        </authorList>
    </citation>
    <scope>NUCLEOTIDE SEQUENCE</scope>
</reference>
<name>A0A8H3G6T8_9LECA</name>
<keyword evidence="3" id="KW-1185">Reference proteome</keyword>
<evidence type="ECO:0000313" key="3">
    <source>
        <dbReference type="Proteomes" id="UP000664521"/>
    </source>
</evidence>
<evidence type="ECO:0000313" key="2">
    <source>
        <dbReference type="EMBL" id="CAF9935642.1"/>
    </source>
</evidence>